<protein>
    <recommendedName>
        <fullName evidence="1">N-acetyltransferase domain-containing protein</fullName>
    </recommendedName>
</protein>
<name>A0A0D2HKD4_CLAB1</name>
<dbReference type="Pfam" id="PF13302">
    <property type="entry name" value="Acetyltransf_3"/>
    <property type="match status" value="1"/>
</dbReference>
<sequence length="261" mass="29704">MESGVESSDFNIPVPHPTLRIVLTPPRESDGAAVIHGLNDPKVYMNLNGPPYPYTEKDRDEWYTKVSREWKENWAELNAIREREQASSSAGEIGTLSDWSQRPWLGRHWTSPIRHIEESETGTIEKFIGDIGVERESFLYIADAEERKRRKEENDRLEAGDPNITWEIGFWLLPEYQGRGIMPAVLQKLMAEIIIPHMNAHTVVGTHFEHNLASRKVFEKCGFSFETLVPNAVTINPAKIGGVEGQKVGVGVLKWQRKFAD</sequence>
<dbReference type="Proteomes" id="UP000053789">
    <property type="component" value="Unassembled WGS sequence"/>
</dbReference>
<dbReference type="PANTHER" id="PTHR43328">
    <property type="entry name" value="ACETYLTRANSFERASE-RELATED"/>
    <property type="match status" value="1"/>
</dbReference>
<dbReference type="InterPro" id="IPR000182">
    <property type="entry name" value="GNAT_dom"/>
</dbReference>
<accession>A0A0D2HKD4</accession>
<dbReference type="GO" id="GO:0016747">
    <property type="term" value="F:acyltransferase activity, transferring groups other than amino-acyl groups"/>
    <property type="evidence" value="ECO:0007669"/>
    <property type="project" value="InterPro"/>
</dbReference>
<dbReference type="EMBL" id="KN846991">
    <property type="protein sequence ID" value="KIW91230.1"/>
    <property type="molecule type" value="Genomic_DNA"/>
</dbReference>
<evidence type="ECO:0000259" key="1">
    <source>
        <dbReference type="Pfam" id="PF13302"/>
    </source>
</evidence>
<dbReference type="GeneID" id="27701054"/>
<organism evidence="2 3">
    <name type="scientific">Cladophialophora bantiana (strain ATCC 10958 / CBS 173.52 / CDC B-1940 / NIH 8579)</name>
    <name type="common">Xylohypha bantiana</name>
    <dbReference type="NCBI Taxonomy" id="1442370"/>
    <lineage>
        <taxon>Eukaryota</taxon>
        <taxon>Fungi</taxon>
        <taxon>Dikarya</taxon>
        <taxon>Ascomycota</taxon>
        <taxon>Pezizomycotina</taxon>
        <taxon>Eurotiomycetes</taxon>
        <taxon>Chaetothyriomycetidae</taxon>
        <taxon>Chaetothyriales</taxon>
        <taxon>Herpotrichiellaceae</taxon>
        <taxon>Cladophialophora</taxon>
    </lineage>
</organism>
<dbReference type="OrthoDB" id="630895at2759"/>
<proteinExistence type="predicted"/>
<dbReference type="RefSeq" id="XP_016617899.1">
    <property type="nucleotide sequence ID" value="XM_016765854.1"/>
</dbReference>
<dbReference type="PANTHER" id="PTHR43328:SF1">
    <property type="entry name" value="N-ACETYLTRANSFERASE DOMAIN-CONTAINING PROTEIN"/>
    <property type="match status" value="1"/>
</dbReference>
<gene>
    <name evidence="2" type="ORF">Z519_08126</name>
</gene>
<dbReference type="AlphaFoldDB" id="A0A0D2HKD4"/>
<dbReference type="VEuPathDB" id="FungiDB:Z519_08126"/>
<feature type="domain" description="N-acetyltransferase" evidence="1">
    <location>
        <begin position="158"/>
        <end position="223"/>
    </location>
</feature>
<keyword evidence="3" id="KW-1185">Reference proteome</keyword>
<dbReference type="SUPFAM" id="SSF55729">
    <property type="entry name" value="Acyl-CoA N-acyltransferases (Nat)"/>
    <property type="match status" value="2"/>
</dbReference>
<dbReference type="Gene3D" id="3.40.630.30">
    <property type="match status" value="1"/>
</dbReference>
<reference evidence="2" key="1">
    <citation type="submission" date="2015-01" db="EMBL/GenBank/DDBJ databases">
        <title>The Genome Sequence of Cladophialophora bantiana CBS 173.52.</title>
        <authorList>
            <consortium name="The Broad Institute Genomics Platform"/>
            <person name="Cuomo C."/>
            <person name="de Hoog S."/>
            <person name="Gorbushina A."/>
            <person name="Stielow B."/>
            <person name="Teixiera M."/>
            <person name="Abouelleil A."/>
            <person name="Chapman S.B."/>
            <person name="Priest M."/>
            <person name="Young S.K."/>
            <person name="Wortman J."/>
            <person name="Nusbaum C."/>
            <person name="Birren B."/>
        </authorList>
    </citation>
    <scope>NUCLEOTIDE SEQUENCE [LARGE SCALE GENOMIC DNA]</scope>
    <source>
        <strain evidence="2">CBS 173.52</strain>
    </source>
</reference>
<evidence type="ECO:0000313" key="2">
    <source>
        <dbReference type="EMBL" id="KIW91230.1"/>
    </source>
</evidence>
<dbReference type="InterPro" id="IPR016181">
    <property type="entry name" value="Acyl_CoA_acyltransferase"/>
</dbReference>
<dbReference type="HOGENOM" id="CLU_073647_1_0_1"/>
<evidence type="ECO:0000313" key="3">
    <source>
        <dbReference type="Proteomes" id="UP000053789"/>
    </source>
</evidence>